<protein>
    <submittedName>
        <fullName evidence="1">Uncharacterized protein</fullName>
    </submittedName>
</protein>
<dbReference type="AlphaFoldDB" id="A0A0F8Y1F1"/>
<proteinExistence type="predicted"/>
<sequence length="45" mass="5645">MRKADFRTNHREFDTWVMWYGDFLHRVLGAKRVVRTKFEKMELLE</sequence>
<comment type="caution">
    <text evidence="1">The sequence shown here is derived from an EMBL/GenBank/DDBJ whole genome shotgun (WGS) entry which is preliminary data.</text>
</comment>
<dbReference type="EMBL" id="LAZR01059651">
    <property type="protein sequence ID" value="KKK67365.1"/>
    <property type="molecule type" value="Genomic_DNA"/>
</dbReference>
<accession>A0A0F8Y1F1</accession>
<organism evidence="1">
    <name type="scientific">marine sediment metagenome</name>
    <dbReference type="NCBI Taxonomy" id="412755"/>
    <lineage>
        <taxon>unclassified sequences</taxon>
        <taxon>metagenomes</taxon>
        <taxon>ecological metagenomes</taxon>
    </lineage>
</organism>
<evidence type="ECO:0000313" key="1">
    <source>
        <dbReference type="EMBL" id="KKK67365.1"/>
    </source>
</evidence>
<name>A0A0F8Y1F1_9ZZZZ</name>
<feature type="non-terminal residue" evidence="1">
    <location>
        <position position="45"/>
    </location>
</feature>
<gene>
    <name evidence="1" type="ORF">LCGC14_2954780</name>
</gene>
<reference evidence="1" key="1">
    <citation type="journal article" date="2015" name="Nature">
        <title>Complex archaea that bridge the gap between prokaryotes and eukaryotes.</title>
        <authorList>
            <person name="Spang A."/>
            <person name="Saw J.H."/>
            <person name="Jorgensen S.L."/>
            <person name="Zaremba-Niedzwiedzka K."/>
            <person name="Martijn J."/>
            <person name="Lind A.E."/>
            <person name="van Eijk R."/>
            <person name="Schleper C."/>
            <person name="Guy L."/>
            <person name="Ettema T.J."/>
        </authorList>
    </citation>
    <scope>NUCLEOTIDE SEQUENCE</scope>
</reference>